<dbReference type="PANTHER" id="PTHR33121:SF70">
    <property type="entry name" value="SIGNALING PROTEIN YKOW"/>
    <property type="match status" value="1"/>
</dbReference>
<dbReference type="InterPro" id="IPR001633">
    <property type="entry name" value="EAL_dom"/>
</dbReference>
<sequence length="283" mass="31195">MRTVITYRIQTIREVRDALSEGRLFAAYQPIVRIDTAQIVGVEALVRMRTPEGRIVSADQFHEAISDPRIGNNLTVQMLSQVTTDVRAWLDNGISLQHVCINVAGTDFQKSGLEERIVEKFAAANIPIEHVILEINETVFMGGYDNHVARAAENLRAKGMRVALDDFGTGHASLTHLIDFPVDIIKIDKTFVGRMIEDRRSLAIVEGLIEAALKLDVERNCSHPVFVGIHELPLADSPSFRPPPLPQTMLMLLANALLLAGSFPIGRVGAASSLDPFSNRRLG</sequence>
<dbReference type="PANTHER" id="PTHR33121">
    <property type="entry name" value="CYCLIC DI-GMP PHOSPHODIESTERASE PDEF"/>
    <property type="match status" value="1"/>
</dbReference>
<evidence type="ECO:0000259" key="1">
    <source>
        <dbReference type="PROSITE" id="PS50883"/>
    </source>
</evidence>
<dbReference type="RefSeq" id="WP_207490262.1">
    <property type="nucleotide sequence ID" value="NZ_JADIJS010000008.1"/>
</dbReference>
<name>A0ABS3K8V2_9HYPH</name>
<dbReference type="SUPFAM" id="SSF141868">
    <property type="entry name" value="EAL domain-like"/>
    <property type="match status" value="1"/>
</dbReference>
<dbReference type="SMART" id="SM00052">
    <property type="entry name" value="EAL"/>
    <property type="match status" value="1"/>
</dbReference>
<protein>
    <submittedName>
        <fullName evidence="2">EAL domain-containing protein</fullName>
    </submittedName>
</protein>
<dbReference type="Gene3D" id="3.20.20.450">
    <property type="entry name" value="EAL domain"/>
    <property type="match status" value="1"/>
</dbReference>
<dbReference type="InterPro" id="IPR035919">
    <property type="entry name" value="EAL_sf"/>
</dbReference>
<reference evidence="2 3" key="1">
    <citation type="submission" date="2020-10" db="EMBL/GenBank/DDBJ databases">
        <title>Genomic characterization of underground lake bacteria from Wind Cave National Park: Insight into the archetypical LuxI/LuxR and identification of LuxR solos.</title>
        <authorList>
            <person name="Wengert P.C."/>
            <person name="Savka M.A."/>
        </authorList>
    </citation>
    <scope>NUCLEOTIDE SEQUENCE [LARGE SCALE GENOMIC DNA]</scope>
    <source>
        <strain evidence="2 3">SD316</strain>
    </source>
</reference>
<evidence type="ECO:0000313" key="2">
    <source>
        <dbReference type="EMBL" id="MBO1042216.1"/>
    </source>
</evidence>
<gene>
    <name evidence="2" type="ORF">IPV26_21335</name>
</gene>
<evidence type="ECO:0000313" key="3">
    <source>
        <dbReference type="Proteomes" id="UP000718278"/>
    </source>
</evidence>
<dbReference type="InterPro" id="IPR050706">
    <property type="entry name" value="Cyclic-di-GMP_PDE-like"/>
</dbReference>
<dbReference type="PROSITE" id="PS50883">
    <property type="entry name" value="EAL"/>
    <property type="match status" value="1"/>
</dbReference>
<organism evidence="2 3">
    <name type="scientific">Brucella pituitosa</name>
    <dbReference type="NCBI Taxonomy" id="571256"/>
    <lineage>
        <taxon>Bacteria</taxon>
        <taxon>Pseudomonadati</taxon>
        <taxon>Pseudomonadota</taxon>
        <taxon>Alphaproteobacteria</taxon>
        <taxon>Hyphomicrobiales</taxon>
        <taxon>Brucellaceae</taxon>
        <taxon>Brucella/Ochrobactrum group</taxon>
        <taxon>Brucella</taxon>
    </lineage>
</organism>
<comment type="caution">
    <text evidence="2">The sequence shown here is derived from an EMBL/GenBank/DDBJ whole genome shotgun (WGS) entry which is preliminary data.</text>
</comment>
<dbReference type="CDD" id="cd01948">
    <property type="entry name" value="EAL"/>
    <property type="match status" value="1"/>
</dbReference>
<accession>A0ABS3K8V2</accession>
<feature type="domain" description="EAL" evidence="1">
    <location>
        <begin position="8"/>
        <end position="276"/>
    </location>
</feature>
<proteinExistence type="predicted"/>
<dbReference type="Pfam" id="PF00563">
    <property type="entry name" value="EAL"/>
    <property type="match status" value="1"/>
</dbReference>
<dbReference type="EMBL" id="JADIJS010000008">
    <property type="protein sequence ID" value="MBO1042216.1"/>
    <property type="molecule type" value="Genomic_DNA"/>
</dbReference>
<keyword evidence="3" id="KW-1185">Reference proteome</keyword>
<dbReference type="Proteomes" id="UP000718278">
    <property type="component" value="Unassembled WGS sequence"/>
</dbReference>